<dbReference type="EMBL" id="CAQN01000357">
    <property type="protein sequence ID" value="CCQ66165.1"/>
    <property type="molecule type" value="Genomic_DNA"/>
</dbReference>
<reference evidence="1 2" key="2">
    <citation type="submission" date="2013-09" db="EMBL/GenBank/DDBJ databases">
        <title>Whole genome comparison of six Crocosphaera watsonii strains with differing phenotypes.</title>
        <authorList>
            <person name="Bench S.R."/>
            <person name="Heller P."/>
            <person name="Frank I."/>
            <person name="Arciniega M."/>
            <person name="Shilova I.N."/>
            <person name="Zehr J.P."/>
        </authorList>
    </citation>
    <scope>NUCLEOTIDE SEQUENCE [LARGE SCALE GENOMIC DNA]</scope>
    <source>
        <strain evidence="1 2">WH 0402</strain>
    </source>
</reference>
<evidence type="ECO:0000313" key="1">
    <source>
        <dbReference type="EMBL" id="CCQ66165.1"/>
    </source>
</evidence>
<proteinExistence type="predicted"/>
<organism evidence="1 2">
    <name type="scientific">Crocosphaera watsonii WH 0402</name>
    <dbReference type="NCBI Taxonomy" id="1284629"/>
    <lineage>
        <taxon>Bacteria</taxon>
        <taxon>Bacillati</taxon>
        <taxon>Cyanobacteriota</taxon>
        <taxon>Cyanophyceae</taxon>
        <taxon>Oscillatoriophycideae</taxon>
        <taxon>Chroococcales</taxon>
        <taxon>Aphanothecaceae</taxon>
        <taxon>Crocosphaera</taxon>
    </lineage>
</organism>
<dbReference type="AlphaFoldDB" id="T2JLK9"/>
<protein>
    <submittedName>
        <fullName evidence="1">Probable aggregation factor core protein MAFp3,isoform C</fullName>
    </submittedName>
</protein>
<comment type="caution">
    <text evidence="1">The sequence shown here is derived from an EMBL/GenBank/DDBJ whole genome shotgun (WGS) entry which is preliminary data.</text>
</comment>
<accession>T2JLK9</accession>
<dbReference type="Proteomes" id="UP000018130">
    <property type="component" value="Unassembled WGS sequence"/>
</dbReference>
<evidence type="ECO:0000313" key="2">
    <source>
        <dbReference type="Proteomes" id="UP000018130"/>
    </source>
</evidence>
<sequence>MAEPNNLSGDTQTPMSLDSSHKGLIEETILTSSLTNYGTESPLDNEEELLALSQNIANDVITWVGGSGYWDEPSNWSTGILPGTEDEVIIDVVGDIEITYRQNSTTVKNLTVREDLTISGGSLNITGQGAIENDFILSGGTLSSEGTFNITGDNNQWRGGTIAGVGDINIDSLATLTIDGTGTKHLGRDANLNNAGTIIWKDGTIDGDSRTNNDVINNTGLFDIQTEDDIEYGQYLTLNNSGTLRKSVGTAETQFYQGTFNNTGDIEVETGRLSFSGSGDGEISGGTITTSQDAVIEWNGDYNFSGDVTTSGDGVFEVSGRTINATGNATFITYI</sequence>
<gene>
    <name evidence="1" type="ORF">CWATWH0402_3307</name>
</gene>
<reference evidence="1 2" key="1">
    <citation type="submission" date="2013-01" db="EMBL/GenBank/DDBJ databases">
        <authorList>
            <person name="Bench S."/>
        </authorList>
    </citation>
    <scope>NUCLEOTIDE SEQUENCE [LARGE SCALE GENOMIC DNA]</scope>
    <source>
        <strain evidence="1 2">WH 0402</strain>
    </source>
</reference>
<dbReference type="RefSeq" id="WP_048324385.1">
    <property type="nucleotide sequence ID" value="NZ_CAQN01000357.1"/>
</dbReference>
<name>T2JLK9_CROWT</name>